<dbReference type="PROSITE" id="PS50850">
    <property type="entry name" value="MFS"/>
    <property type="match status" value="1"/>
</dbReference>
<dbReference type="GO" id="GO:0022857">
    <property type="term" value="F:transmembrane transporter activity"/>
    <property type="evidence" value="ECO:0007669"/>
    <property type="project" value="InterPro"/>
</dbReference>
<keyword evidence="9" id="KW-1185">Reference proteome</keyword>
<dbReference type="HOGENOM" id="CLU_008455_0_3_1"/>
<feature type="transmembrane region" description="Helical" evidence="6">
    <location>
        <begin position="183"/>
        <end position="201"/>
    </location>
</feature>
<dbReference type="KEGG" id="zro:ZYRO0G15422g"/>
<dbReference type="InterPro" id="IPR011701">
    <property type="entry name" value="MFS"/>
</dbReference>
<evidence type="ECO:0000256" key="5">
    <source>
        <dbReference type="SAM" id="MobiDB-lite"/>
    </source>
</evidence>
<feature type="transmembrane region" description="Helical" evidence="6">
    <location>
        <begin position="60"/>
        <end position="80"/>
    </location>
</feature>
<dbReference type="Pfam" id="PF07690">
    <property type="entry name" value="MFS_1"/>
    <property type="match status" value="1"/>
</dbReference>
<dbReference type="Proteomes" id="UP000008536">
    <property type="component" value="Chromosome G"/>
</dbReference>
<reference evidence="8 9" key="1">
    <citation type="journal article" date="2009" name="Genome Res.">
        <title>Comparative genomics of protoploid Saccharomycetaceae.</title>
        <authorList>
            <consortium name="The Genolevures Consortium"/>
            <person name="Souciet J.-L."/>
            <person name="Dujon B."/>
            <person name="Gaillardin C."/>
            <person name="Johnston M."/>
            <person name="Baret P.V."/>
            <person name="Cliften P."/>
            <person name="Sherman D.J."/>
            <person name="Weissenbach J."/>
            <person name="Westhof E."/>
            <person name="Wincker P."/>
            <person name="Jubin C."/>
            <person name="Poulain J."/>
            <person name="Barbe V."/>
            <person name="Segurens B."/>
            <person name="Artiguenave F."/>
            <person name="Anthouard V."/>
            <person name="Vacherie B."/>
            <person name="Val M.-E."/>
            <person name="Fulton R.S."/>
            <person name="Minx P."/>
            <person name="Wilson R."/>
            <person name="Durrens P."/>
            <person name="Jean G."/>
            <person name="Marck C."/>
            <person name="Martin T."/>
            <person name="Nikolski M."/>
            <person name="Rolland T."/>
            <person name="Seret M.-L."/>
            <person name="Casaregola S."/>
            <person name="Despons L."/>
            <person name="Fairhead C."/>
            <person name="Fischer G."/>
            <person name="Lafontaine I."/>
            <person name="Leh V."/>
            <person name="Lemaire M."/>
            <person name="de Montigny J."/>
            <person name="Neuveglise C."/>
            <person name="Thierry A."/>
            <person name="Blanc-Lenfle I."/>
            <person name="Bleykasten C."/>
            <person name="Diffels J."/>
            <person name="Fritsch E."/>
            <person name="Frangeul L."/>
            <person name="Goeffon A."/>
            <person name="Jauniaux N."/>
            <person name="Kachouri-Lafond R."/>
            <person name="Payen C."/>
            <person name="Potier S."/>
            <person name="Pribylova L."/>
            <person name="Ozanne C."/>
            <person name="Richard G.-F."/>
            <person name="Sacerdot C."/>
            <person name="Straub M.-L."/>
            <person name="Talla E."/>
        </authorList>
    </citation>
    <scope>NUCLEOTIDE SEQUENCE [LARGE SCALE GENOMIC DNA]</scope>
    <source>
        <strain evidence="8 9">ATCC 2623 / CBS 732 / BCRC 21506 / NBRC 1130 / NCYC 568 / NRRL Y-229</strain>
    </source>
</reference>
<feature type="transmembrane region" description="Helical" evidence="6">
    <location>
        <begin position="467"/>
        <end position="487"/>
    </location>
</feature>
<evidence type="ECO:0000256" key="4">
    <source>
        <dbReference type="ARBA" id="ARBA00023136"/>
    </source>
</evidence>
<dbReference type="RefSeq" id="XP_002498651.1">
    <property type="nucleotide sequence ID" value="XM_002498606.1"/>
</dbReference>
<feature type="compositionally biased region" description="Polar residues" evidence="5">
    <location>
        <begin position="528"/>
        <end position="542"/>
    </location>
</feature>
<dbReference type="PANTHER" id="PTHR23502">
    <property type="entry name" value="MAJOR FACILITATOR SUPERFAMILY"/>
    <property type="match status" value="1"/>
</dbReference>
<feature type="compositionally biased region" description="Basic and acidic residues" evidence="5">
    <location>
        <begin position="508"/>
        <end position="526"/>
    </location>
</feature>
<feature type="region of interest" description="Disordered" evidence="5">
    <location>
        <begin position="508"/>
        <end position="542"/>
    </location>
</feature>
<sequence length="542" mass="60876">MGAKYEQEFIEDVDKEGNLQAEEAKASSTSSPLAQEHILKEYECYDKLGYSFPKWKKWRIITVIFIVQLSMNFNAGVYPWCIPLITKEFKISSQAGNTSQMIFLVAYGFGCELWAPWSEEYGRWIVMQLSLLFSNIWQILGGKAPNFGAIIVARGLCGLSQAGGSVTLGVVADLWDPSEHGYAVAYIVLASVGGSVLGPVFGGLMQEHLSWHWNFWIQLIFNGVSQILHFFLVPETRATILVNREAKRRRNTGEDPYCYGPSENHRIGLRELLVTWARPFYMFLCEPIVLFCSLLSGFADHLIFICNQAFTPIFKQWGFSPTSQGLIFLSMVIAYLIGWLLHCFDISFQMKKIDQILRSPRGPERRLLLLLFLAPLLSIGLFGFAWTSMGPEYTPWIAPAIFSSVIGIANYSIYIATIDYMVAAYGPYASSATGGNGMARDVLSGIAAMYATPLYDNIGHKFHYQWASTLLGCLGILCTVPIYIFYWKGPEIRKKSKFAQELSADFDEQKKNRTSDIPHLDDKELGLDSSSTPETISNAVYS</sequence>
<name>C5E0T4_ZYGRC</name>
<evidence type="ECO:0000256" key="3">
    <source>
        <dbReference type="ARBA" id="ARBA00022989"/>
    </source>
</evidence>
<feature type="transmembrane region" description="Helical" evidence="6">
    <location>
        <begin position="393"/>
        <end position="416"/>
    </location>
</feature>
<evidence type="ECO:0000256" key="1">
    <source>
        <dbReference type="ARBA" id="ARBA00004141"/>
    </source>
</evidence>
<proteinExistence type="predicted"/>
<evidence type="ECO:0000259" key="7">
    <source>
        <dbReference type="PROSITE" id="PS50850"/>
    </source>
</evidence>
<dbReference type="InterPro" id="IPR036259">
    <property type="entry name" value="MFS_trans_sf"/>
</dbReference>
<dbReference type="GeneID" id="8206476"/>
<protein>
    <submittedName>
        <fullName evidence="8">ZYRO0G15422p</fullName>
    </submittedName>
</protein>
<comment type="subcellular location">
    <subcellularLocation>
        <location evidence="1">Membrane</location>
        <topology evidence="1">Multi-pass membrane protein</topology>
    </subcellularLocation>
</comment>
<feature type="transmembrane region" description="Helical" evidence="6">
    <location>
        <begin position="367"/>
        <end position="387"/>
    </location>
</feature>
<dbReference type="PANTHER" id="PTHR23502:SF3">
    <property type="entry name" value="MAJOR FACILITATOR SUPERFAMILY (MFS) PROFILE DOMAIN-CONTAINING PROTEIN-RELATED"/>
    <property type="match status" value="1"/>
</dbReference>
<feature type="transmembrane region" description="Helical" evidence="6">
    <location>
        <begin position="124"/>
        <end position="141"/>
    </location>
</feature>
<evidence type="ECO:0000313" key="8">
    <source>
        <dbReference type="EMBL" id="CAR29718.1"/>
    </source>
</evidence>
<keyword evidence="2 6" id="KW-0812">Transmembrane</keyword>
<dbReference type="AlphaFoldDB" id="C5E0T4"/>
<dbReference type="InParanoid" id="C5E0T4"/>
<dbReference type="Gene3D" id="1.20.1250.20">
    <property type="entry name" value="MFS general substrate transporter like domains"/>
    <property type="match status" value="1"/>
</dbReference>
<dbReference type="SUPFAM" id="SSF103473">
    <property type="entry name" value="MFS general substrate transporter"/>
    <property type="match status" value="1"/>
</dbReference>
<evidence type="ECO:0000313" key="9">
    <source>
        <dbReference type="Proteomes" id="UP000008536"/>
    </source>
</evidence>
<accession>C5E0T4</accession>
<dbReference type="GO" id="GO:0005886">
    <property type="term" value="C:plasma membrane"/>
    <property type="evidence" value="ECO:0007669"/>
    <property type="project" value="TreeGrafter"/>
</dbReference>
<keyword evidence="3 6" id="KW-1133">Transmembrane helix</keyword>
<dbReference type="InterPro" id="IPR020846">
    <property type="entry name" value="MFS_dom"/>
</dbReference>
<feature type="domain" description="Major facilitator superfamily (MFS) profile" evidence="7">
    <location>
        <begin position="60"/>
        <end position="493"/>
    </location>
</feature>
<keyword evidence="4 6" id="KW-0472">Membrane</keyword>
<feature type="transmembrane region" description="Helical" evidence="6">
    <location>
        <begin position="147"/>
        <end position="171"/>
    </location>
</feature>
<feature type="transmembrane region" description="Helical" evidence="6">
    <location>
        <begin position="280"/>
        <end position="305"/>
    </location>
</feature>
<dbReference type="FunFam" id="1.20.1250.20:FF:000088">
    <property type="entry name" value="MFS multidrug transporter, putative"/>
    <property type="match status" value="1"/>
</dbReference>
<evidence type="ECO:0000256" key="6">
    <source>
        <dbReference type="SAM" id="Phobius"/>
    </source>
</evidence>
<organism evidence="8 9">
    <name type="scientific">Zygosaccharomyces rouxii (strain ATCC 2623 / CBS 732 / NBRC 1130 / NCYC 568 / NRRL Y-229)</name>
    <dbReference type="NCBI Taxonomy" id="559307"/>
    <lineage>
        <taxon>Eukaryota</taxon>
        <taxon>Fungi</taxon>
        <taxon>Dikarya</taxon>
        <taxon>Ascomycota</taxon>
        <taxon>Saccharomycotina</taxon>
        <taxon>Saccharomycetes</taxon>
        <taxon>Saccharomycetales</taxon>
        <taxon>Saccharomycetaceae</taxon>
        <taxon>Zygosaccharomyces</taxon>
    </lineage>
</organism>
<feature type="transmembrane region" description="Helical" evidence="6">
    <location>
        <begin position="325"/>
        <end position="346"/>
    </location>
</feature>
<gene>
    <name evidence="8" type="ordered locus">ZYRO0G15422g</name>
</gene>
<evidence type="ECO:0000256" key="2">
    <source>
        <dbReference type="ARBA" id="ARBA00022692"/>
    </source>
</evidence>
<feature type="transmembrane region" description="Helical" evidence="6">
    <location>
        <begin position="437"/>
        <end position="455"/>
    </location>
</feature>
<dbReference type="EMBL" id="CU928179">
    <property type="protein sequence ID" value="CAR29718.1"/>
    <property type="molecule type" value="Genomic_DNA"/>
</dbReference>